<sequence>MLDRFGAHDATDLAALVAQAKVSPTELLDAALAASAEINPQVNAVVLTQEDVARHAIAKGLPRGPFSGIPFLLKDLGAEAVDFPSHNGSRLLANTRYDRDSAIYDRIRATGVVTWGRTTSPEGGVGAATESAVYGGPTRNPWNLDHTPGGSSGGAGAAVAAGIVPFAHGSDGGGSVRIPASCCGLFGFKPTRARLPDGPYAGEGWAGMAIDGFLTHSVRDTAIMLDACAGPDLGAPYVAPPLQRSHADAISRPPRRLRVMMVETTFTGTAIHPEVRSAVLNAARLLESLGHIVTPGLPRADIGGMMRAWTDIVAVGSALGIRKALRGRPLTPDLVEGVGRGALAHAERLHPTRYLEAVGEIHAFGRQMAAVFDDCDVILSATLAEPPARVGRFAHTTEDYVAYRTGPEGIFAYSPFCAVFNASGQPAASVPMGMSASGLPIGIHLAAPYGADEELIALCAEVEKTGAWVREKPPLRAK</sequence>
<dbReference type="OrthoDB" id="9777859at2"/>
<accession>A0A917YIL5</accession>
<reference evidence="3 4" key="1">
    <citation type="journal article" date="2014" name="Int. J. Syst. Evol. Microbiol.">
        <title>Complete genome sequence of Corynebacterium casei LMG S-19264T (=DSM 44701T), isolated from a smear-ripened cheese.</title>
        <authorList>
            <consortium name="US DOE Joint Genome Institute (JGI-PGF)"/>
            <person name="Walter F."/>
            <person name="Albersmeier A."/>
            <person name="Kalinowski J."/>
            <person name="Ruckert C."/>
        </authorList>
    </citation>
    <scope>NUCLEOTIDE SEQUENCE [LARGE SCALE GENOMIC DNA]</scope>
    <source>
        <strain evidence="3 4">CGMCC 1.7029</strain>
    </source>
</reference>
<dbReference type="RefSeq" id="WP_146286582.1">
    <property type="nucleotide sequence ID" value="NZ_BMLP01000002.1"/>
</dbReference>
<comment type="caution">
    <text evidence="3">The sequence shown here is derived from an EMBL/GenBank/DDBJ whole genome shotgun (WGS) entry which is preliminary data.</text>
</comment>
<evidence type="ECO:0000313" key="4">
    <source>
        <dbReference type="Proteomes" id="UP000598196"/>
    </source>
</evidence>
<protein>
    <submittedName>
        <fullName evidence="3">6-aminohexanoate-cyclic-dimer hydrolase</fullName>
    </submittedName>
</protein>
<dbReference type="InterPro" id="IPR036928">
    <property type="entry name" value="AS_sf"/>
</dbReference>
<dbReference type="Gene3D" id="3.90.1300.10">
    <property type="entry name" value="Amidase signature (AS) domain"/>
    <property type="match status" value="1"/>
</dbReference>
<dbReference type="GO" id="GO:0016787">
    <property type="term" value="F:hydrolase activity"/>
    <property type="evidence" value="ECO:0007669"/>
    <property type="project" value="UniProtKB-KW"/>
</dbReference>
<dbReference type="AlphaFoldDB" id="A0A917YIL5"/>
<gene>
    <name evidence="3" type="ORF">GCM10010991_15980</name>
</gene>
<evidence type="ECO:0000256" key="1">
    <source>
        <dbReference type="ARBA" id="ARBA00009199"/>
    </source>
</evidence>
<dbReference type="InterPro" id="IPR023631">
    <property type="entry name" value="Amidase_dom"/>
</dbReference>
<dbReference type="EMBL" id="BMLP01000002">
    <property type="protein sequence ID" value="GGO30783.1"/>
    <property type="molecule type" value="Genomic_DNA"/>
</dbReference>
<organism evidence="3 4">
    <name type="scientific">Gemmobacter aquaticus</name>
    <dbReference type="NCBI Taxonomy" id="490185"/>
    <lineage>
        <taxon>Bacteria</taxon>
        <taxon>Pseudomonadati</taxon>
        <taxon>Pseudomonadota</taxon>
        <taxon>Alphaproteobacteria</taxon>
        <taxon>Rhodobacterales</taxon>
        <taxon>Paracoccaceae</taxon>
        <taxon>Gemmobacter</taxon>
    </lineage>
</organism>
<dbReference type="PROSITE" id="PS00571">
    <property type="entry name" value="AMIDASES"/>
    <property type="match status" value="1"/>
</dbReference>
<dbReference type="Pfam" id="PF01425">
    <property type="entry name" value="Amidase"/>
    <property type="match status" value="1"/>
</dbReference>
<evidence type="ECO:0000259" key="2">
    <source>
        <dbReference type="Pfam" id="PF01425"/>
    </source>
</evidence>
<dbReference type="Proteomes" id="UP000598196">
    <property type="component" value="Unassembled WGS sequence"/>
</dbReference>
<proteinExistence type="inferred from homology"/>
<dbReference type="SUPFAM" id="SSF75304">
    <property type="entry name" value="Amidase signature (AS) enzymes"/>
    <property type="match status" value="1"/>
</dbReference>
<keyword evidence="3" id="KW-0378">Hydrolase</keyword>
<dbReference type="InterPro" id="IPR000120">
    <property type="entry name" value="Amidase"/>
</dbReference>
<comment type="similarity">
    <text evidence="1">Belongs to the amidase family.</text>
</comment>
<dbReference type="PANTHER" id="PTHR11895:SF7">
    <property type="entry name" value="GLUTAMYL-TRNA(GLN) AMIDOTRANSFERASE SUBUNIT A, MITOCHONDRIAL"/>
    <property type="match status" value="1"/>
</dbReference>
<keyword evidence="4" id="KW-1185">Reference proteome</keyword>
<dbReference type="PANTHER" id="PTHR11895">
    <property type="entry name" value="TRANSAMIDASE"/>
    <property type="match status" value="1"/>
</dbReference>
<name>A0A917YIL5_9RHOB</name>
<dbReference type="InterPro" id="IPR020556">
    <property type="entry name" value="Amidase_CS"/>
</dbReference>
<evidence type="ECO:0000313" key="3">
    <source>
        <dbReference type="EMBL" id="GGO30783.1"/>
    </source>
</evidence>
<feature type="domain" description="Amidase" evidence="2">
    <location>
        <begin position="26"/>
        <end position="455"/>
    </location>
</feature>